<evidence type="ECO:0000313" key="1">
    <source>
        <dbReference type="EMBL" id="MEQ2307688.1"/>
    </source>
</evidence>
<dbReference type="Proteomes" id="UP001469553">
    <property type="component" value="Unassembled WGS sequence"/>
</dbReference>
<proteinExistence type="predicted"/>
<protein>
    <submittedName>
        <fullName evidence="1">Uncharacterized protein</fullName>
    </submittedName>
</protein>
<reference evidence="1 2" key="1">
    <citation type="submission" date="2021-06" db="EMBL/GenBank/DDBJ databases">
        <authorList>
            <person name="Palmer J.M."/>
        </authorList>
    </citation>
    <scope>NUCLEOTIDE SEQUENCE [LARGE SCALE GENOMIC DNA]</scope>
    <source>
        <strain evidence="1 2">AS_MEX2019</strain>
        <tissue evidence="1">Muscle</tissue>
    </source>
</reference>
<gene>
    <name evidence="1" type="ORF">AMECASPLE_020864</name>
</gene>
<comment type="caution">
    <text evidence="1">The sequence shown here is derived from an EMBL/GenBank/DDBJ whole genome shotgun (WGS) entry which is preliminary data.</text>
</comment>
<accession>A0ABV0ZN68</accession>
<evidence type="ECO:0000313" key="2">
    <source>
        <dbReference type="Proteomes" id="UP001469553"/>
    </source>
</evidence>
<keyword evidence="2" id="KW-1185">Reference proteome</keyword>
<dbReference type="EMBL" id="JAHRIP010067597">
    <property type="protein sequence ID" value="MEQ2307688.1"/>
    <property type="molecule type" value="Genomic_DNA"/>
</dbReference>
<organism evidence="1 2">
    <name type="scientific">Ameca splendens</name>
    <dbReference type="NCBI Taxonomy" id="208324"/>
    <lineage>
        <taxon>Eukaryota</taxon>
        <taxon>Metazoa</taxon>
        <taxon>Chordata</taxon>
        <taxon>Craniata</taxon>
        <taxon>Vertebrata</taxon>
        <taxon>Euteleostomi</taxon>
        <taxon>Actinopterygii</taxon>
        <taxon>Neopterygii</taxon>
        <taxon>Teleostei</taxon>
        <taxon>Neoteleostei</taxon>
        <taxon>Acanthomorphata</taxon>
        <taxon>Ovalentaria</taxon>
        <taxon>Atherinomorphae</taxon>
        <taxon>Cyprinodontiformes</taxon>
        <taxon>Goodeidae</taxon>
        <taxon>Ameca</taxon>
    </lineage>
</organism>
<feature type="non-terminal residue" evidence="1">
    <location>
        <position position="54"/>
    </location>
</feature>
<name>A0ABV0ZN68_9TELE</name>
<sequence length="54" mass="6095">MKEQFSDSALALGWAGLLCSDTGGGKRELKHWTDIGWEAAKKRTITLKKQQEFQ</sequence>